<dbReference type="InParanoid" id="A0A2J6SII5"/>
<dbReference type="OrthoDB" id="5281164at2759"/>
<dbReference type="RefSeq" id="XP_024727481.1">
    <property type="nucleotide sequence ID" value="XM_024884186.1"/>
</dbReference>
<gene>
    <name evidence="2" type="ORF">K444DRAFT_637931</name>
</gene>
<dbReference type="AlphaFoldDB" id="A0A2J6SII5"/>
<proteinExistence type="predicted"/>
<organism evidence="2 3">
    <name type="scientific">Hyaloscypha bicolor E</name>
    <dbReference type="NCBI Taxonomy" id="1095630"/>
    <lineage>
        <taxon>Eukaryota</taxon>
        <taxon>Fungi</taxon>
        <taxon>Dikarya</taxon>
        <taxon>Ascomycota</taxon>
        <taxon>Pezizomycotina</taxon>
        <taxon>Leotiomycetes</taxon>
        <taxon>Helotiales</taxon>
        <taxon>Hyaloscyphaceae</taxon>
        <taxon>Hyaloscypha</taxon>
        <taxon>Hyaloscypha bicolor</taxon>
    </lineage>
</organism>
<dbReference type="Proteomes" id="UP000235371">
    <property type="component" value="Unassembled WGS sequence"/>
</dbReference>
<evidence type="ECO:0008006" key="4">
    <source>
        <dbReference type="Google" id="ProtNLM"/>
    </source>
</evidence>
<dbReference type="EMBL" id="KZ613913">
    <property type="protein sequence ID" value="PMD50577.1"/>
    <property type="molecule type" value="Genomic_DNA"/>
</dbReference>
<feature type="compositionally biased region" description="Polar residues" evidence="1">
    <location>
        <begin position="100"/>
        <end position="118"/>
    </location>
</feature>
<keyword evidence="3" id="KW-1185">Reference proteome</keyword>
<feature type="region of interest" description="Disordered" evidence="1">
    <location>
        <begin position="22"/>
        <end position="63"/>
    </location>
</feature>
<evidence type="ECO:0000256" key="1">
    <source>
        <dbReference type="SAM" id="MobiDB-lite"/>
    </source>
</evidence>
<feature type="compositionally biased region" description="Polar residues" evidence="1">
    <location>
        <begin position="22"/>
        <end position="49"/>
    </location>
</feature>
<evidence type="ECO:0000313" key="2">
    <source>
        <dbReference type="EMBL" id="PMD50577.1"/>
    </source>
</evidence>
<feature type="compositionally biased region" description="Basic and acidic residues" evidence="1">
    <location>
        <begin position="50"/>
        <end position="63"/>
    </location>
</feature>
<accession>A0A2J6SII5</accession>
<feature type="region of interest" description="Disordered" evidence="1">
    <location>
        <begin position="148"/>
        <end position="172"/>
    </location>
</feature>
<dbReference type="GeneID" id="36592263"/>
<name>A0A2J6SII5_9HELO</name>
<feature type="region of interest" description="Disordered" evidence="1">
    <location>
        <begin position="99"/>
        <end position="126"/>
    </location>
</feature>
<protein>
    <recommendedName>
        <fullName evidence="4">F-box domain-containing protein</fullName>
    </recommendedName>
</protein>
<sequence length="401" mass="44759">MSGNPTLSPTCSLDIRIFTPATSPITNESNTAQTTQPSPSLRDLYQTQGSKKDGPTTLEERDVKPYTIGEPLITITRRLPKLSLDIPLAVLSLRDYDAGDTTTPPLSPESDSPGSTTESKTRQGHLKHALRSLAGVSRRPKLALNIPSYPSRAIRSPDAGETTTPPLSPRYHPETAQCLSAHEDGRFKLTRRSLNSRPGRKPTLINLHPYIQALIIHYLAKDEWLDKYSLRATCRRFSALIGPPRPDGFDRHQWSNLTGSFLSCKDCLRLRSRTEFVDVMRDGKFRPGGSAARGRYCIDCGLKEQFLAGRRIPPRLKKRTRLKVDCVEFVVCYYCGEFGQAPNKEETRFMDCCRQCLVDGSRWMGGLKDGTILRTASLSRRKWGLEKLLDGSPVVVPSDGE</sequence>
<evidence type="ECO:0000313" key="3">
    <source>
        <dbReference type="Proteomes" id="UP000235371"/>
    </source>
</evidence>
<reference evidence="2 3" key="1">
    <citation type="submission" date="2016-04" db="EMBL/GenBank/DDBJ databases">
        <title>A degradative enzymes factory behind the ericoid mycorrhizal symbiosis.</title>
        <authorList>
            <consortium name="DOE Joint Genome Institute"/>
            <person name="Martino E."/>
            <person name="Morin E."/>
            <person name="Grelet G."/>
            <person name="Kuo A."/>
            <person name="Kohler A."/>
            <person name="Daghino S."/>
            <person name="Barry K."/>
            <person name="Choi C."/>
            <person name="Cichocki N."/>
            <person name="Clum A."/>
            <person name="Copeland A."/>
            <person name="Hainaut M."/>
            <person name="Haridas S."/>
            <person name="Labutti K."/>
            <person name="Lindquist E."/>
            <person name="Lipzen A."/>
            <person name="Khouja H.-R."/>
            <person name="Murat C."/>
            <person name="Ohm R."/>
            <person name="Olson A."/>
            <person name="Spatafora J."/>
            <person name="Veneault-Fourrey C."/>
            <person name="Henrissat B."/>
            <person name="Grigoriev I."/>
            <person name="Martin F."/>
            <person name="Perotto S."/>
        </authorList>
    </citation>
    <scope>NUCLEOTIDE SEQUENCE [LARGE SCALE GENOMIC DNA]</scope>
    <source>
        <strain evidence="2 3">E</strain>
    </source>
</reference>